<keyword evidence="11" id="KW-0479">Metal-binding</keyword>
<feature type="domain" description="RING-type" evidence="13">
    <location>
        <begin position="1102"/>
        <end position="1141"/>
    </location>
</feature>
<feature type="region of interest" description="Disordered" evidence="12">
    <location>
        <begin position="925"/>
        <end position="971"/>
    </location>
</feature>
<keyword evidence="7" id="KW-0735">Signal-anchor</keyword>
<evidence type="ECO:0000256" key="12">
    <source>
        <dbReference type="SAM" id="MobiDB-lite"/>
    </source>
</evidence>
<evidence type="ECO:0000256" key="2">
    <source>
        <dbReference type="ARBA" id="ARBA00004922"/>
    </source>
</evidence>
<evidence type="ECO:0000313" key="15">
    <source>
        <dbReference type="Proteomes" id="UP001438707"/>
    </source>
</evidence>
<evidence type="ECO:0000313" key="14">
    <source>
        <dbReference type="EMBL" id="KAK9819040.1"/>
    </source>
</evidence>
<dbReference type="Pfam" id="PF01762">
    <property type="entry name" value="Galactosyl_T"/>
    <property type="match status" value="1"/>
</dbReference>
<feature type="region of interest" description="Disordered" evidence="12">
    <location>
        <begin position="770"/>
        <end position="792"/>
    </location>
</feature>
<organism evidence="14 15">
    <name type="scientific">Apatococcus lobatus</name>
    <dbReference type="NCBI Taxonomy" id="904363"/>
    <lineage>
        <taxon>Eukaryota</taxon>
        <taxon>Viridiplantae</taxon>
        <taxon>Chlorophyta</taxon>
        <taxon>core chlorophytes</taxon>
        <taxon>Trebouxiophyceae</taxon>
        <taxon>Chlorellales</taxon>
        <taxon>Chlorellaceae</taxon>
        <taxon>Apatococcus</taxon>
    </lineage>
</organism>
<evidence type="ECO:0000256" key="11">
    <source>
        <dbReference type="PROSITE-ProRule" id="PRU00175"/>
    </source>
</evidence>
<dbReference type="Pfam" id="PF13920">
    <property type="entry name" value="zf-C3HC4_3"/>
    <property type="match status" value="1"/>
</dbReference>
<feature type="compositionally biased region" description="Basic and acidic residues" evidence="12">
    <location>
        <begin position="946"/>
        <end position="960"/>
    </location>
</feature>
<keyword evidence="8" id="KW-1133">Transmembrane helix</keyword>
<evidence type="ECO:0000256" key="5">
    <source>
        <dbReference type="ARBA" id="ARBA00022679"/>
    </source>
</evidence>
<dbReference type="Gene3D" id="3.90.550.50">
    <property type="match status" value="1"/>
</dbReference>
<evidence type="ECO:0000256" key="6">
    <source>
        <dbReference type="ARBA" id="ARBA00022692"/>
    </source>
</evidence>
<dbReference type="Gene3D" id="3.30.40.10">
    <property type="entry name" value="Zinc/RING finger domain, C3HC4 (zinc finger)"/>
    <property type="match status" value="1"/>
</dbReference>
<evidence type="ECO:0000259" key="13">
    <source>
        <dbReference type="PROSITE" id="PS50089"/>
    </source>
</evidence>
<dbReference type="PROSITE" id="PS50089">
    <property type="entry name" value="ZF_RING_2"/>
    <property type="match status" value="1"/>
</dbReference>
<evidence type="ECO:0000256" key="4">
    <source>
        <dbReference type="ARBA" id="ARBA00022676"/>
    </source>
</evidence>
<comment type="subcellular location">
    <subcellularLocation>
        <location evidence="1">Golgi apparatus membrane</location>
        <topology evidence="1">Single-pass type II membrane protein</topology>
    </subcellularLocation>
</comment>
<protein>
    <recommendedName>
        <fullName evidence="13">RING-type domain-containing protein</fullName>
    </recommendedName>
</protein>
<proteinExistence type="inferred from homology"/>
<keyword evidence="15" id="KW-1185">Reference proteome</keyword>
<keyword evidence="4" id="KW-0328">Glycosyltransferase</keyword>
<dbReference type="EMBL" id="JALJOS010000051">
    <property type="protein sequence ID" value="KAK9819040.1"/>
    <property type="molecule type" value="Genomic_DNA"/>
</dbReference>
<evidence type="ECO:0000256" key="8">
    <source>
        <dbReference type="ARBA" id="ARBA00022989"/>
    </source>
</evidence>
<dbReference type="InterPro" id="IPR001841">
    <property type="entry name" value="Znf_RING"/>
</dbReference>
<evidence type="ECO:0000256" key="1">
    <source>
        <dbReference type="ARBA" id="ARBA00004323"/>
    </source>
</evidence>
<dbReference type="GO" id="GO:0008270">
    <property type="term" value="F:zinc ion binding"/>
    <property type="evidence" value="ECO:0007669"/>
    <property type="project" value="UniProtKB-KW"/>
</dbReference>
<comment type="caution">
    <text evidence="14">The sequence shown here is derived from an EMBL/GenBank/DDBJ whole genome shotgun (WGS) entry which is preliminary data.</text>
</comment>
<dbReference type="InterPro" id="IPR002659">
    <property type="entry name" value="Glyco_trans_31"/>
</dbReference>
<sequence length="1149" mass="124320">MLFSSCKTEARSRLFGILRQFLLLYLISSHSDTQGARPFSDRRSCSPIESQFDLPDIRLCKQLLGRFTEAGTSGCSKGACCEEAERFRQARCQCWSGFSDSDLKPAEGLQSRCTEPHGLADASAADTEAAAAAADAGTFDGAQAASETDELDATMLGRRIPILGRGSQTAEREMAAEEPVRLFVGVLTSGKNTEARAAVRSTWGKNPRLHRVVFFAAKPREPQVFEELRKEAAAEGDVVMLPNVWEGYYNITHQTLEVCRAAALHPQATHTMKVDDDAYVRVERLLKKLAVAPRQHMFMGSMERPGGGPNREVGHEWYVPEEEWPSDTYPPWAHGVGYVLTQDLVQQIAAGAAMAASDHKLLRLEDVAMGSWIQFVGQDKGWDVALRHDRGFNFGGCRGNAIALAGTGAKKLFAVCCSQLEGPAAAFAEGWTRPARATGQEADVLLVHCRTRLRDLLSGSHKQMSPQHLLAAIEDIYQGLTILLPQCSWTRPQRWIEDDVCQNLDGYLHAKKAGKADDIKGDQMRFLLHIRHAYRQLHGKPTALDSGREPARPPSEPILLLVLERSAAALRSAGDCEAFVDYQLTGGPADADLHNPFEVASQAALALHPDKLSSLQLRGERYVHLLYARKAVNTIHEAVRLSKCTGVSKQPCWMILRQLSQFLQKEDLDPEAAVEGIQVVVHALIRIAPQEIKVPQDPQACLASATPQPANPQSQDEQFPLPAARKSSSQRSVSDISSRSGSPKQSASAPGSIRVDGRGLVASQSPIVSLSASVEDEPKQGSGEDVSNGDASNGHISLPSFLLWNNSDASDRECMDVRSLAGTLVDENKPIAHASIQCQTARQQLRHAKAAELKSHQLVAAAVLYAAEAATGQALRAKMAQRKQAEEAWKARMSQNTALLTHDSKFAAAEAQALAAANQLLQDEEKSARAASAKKEAKQRKQAQRRARDQAKHAQSKEVNKLPAAAAAELSHAHHNSIQENLISTIPAPQSQLKGILPVALQSTTSPEACAAMLERTAIDDLSGKPLRGCEADASPAEQFSLSSPEAPLQADKRAAHAEVCSRMHAARGALQRLGPAHAAVTCVPEARQSAGDNDPDDDNTCIICLDQPACVAFKPCSHCVTCTACAELVVQAKQPCPLCRSSAVSIMP</sequence>
<gene>
    <name evidence="14" type="ORF">WJX74_009677</name>
</gene>
<dbReference type="GO" id="GO:0008378">
    <property type="term" value="F:galactosyltransferase activity"/>
    <property type="evidence" value="ECO:0007669"/>
    <property type="project" value="TreeGrafter"/>
</dbReference>
<dbReference type="GO" id="GO:0000139">
    <property type="term" value="C:Golgi membrane"/>
    <property type="evidence" value="ECO:0007669"/>
    <property type="project" value="UniProtKB-SubCell"/>
</dbReference>
<comment type="similarity">
    <text evidence="3">Belongs to the glycosyltransferase 31 family.</text>
</comment>
<evidence type="ECO:0000256" key="7">
    <source>
        <dbReference type="ARBA" id="ARBA00022968"/>
    </source>
</evidence>
<keyword evidence="5" id="KW-0808">Transferase</keyword>
<feature type="compositionally biased region" description="Polar residues" evidence="12">
    <location>
        <begin position="705"/>
        <end position="717"/>
    </location>
</feature>
<keyword evidence="9" id="KW-0333">Golgi apparatus</keyword>
<dbReference type="AlphaFoldDB" id="A0AAW1Q9Y1"/>
<evidence type="ECO:0000256" key="10">
    <source>
        <dbReference type="ARBA" id="ARBA00023136"/>
    </source>
</evidence>
<dbReference type="PANTHER" id="PTHR11214">
    <property type="entry name" value="BETA-1,3-N-ACETYLGLUCOSAMINYLTRANSFERASE"/>
    <property type="match status" value="1"/>
</dbReference>
<feature type="compositionally biased region" description="Low complexity" evidence="12">
    <location>
        <begin position="725"/>
        <end position="742"/>
    </location>
</feature>
<dbReference type="InterPro" id="IPR013083">
    <property type="entry name" value="Znf_RING/FYVE/PHD"/>
</dbReference>
<keyword evidence="11" id="KW-0862">Zinc</keyword>
<evidence type="ECO:0000256" key="3">
    <source>
        <dbReference type="ARBA" id="ARBA00008661"/>
    </source>
</evidence>
<reference evidence="14 15" key="1">
    <citation type="journal article" date="2024" name="Nat. Commun.">
        <title>Phylogenomics reveals the evolutionary origins of lichenization in chlorophyte algae.</title>
        <authorList>
            <person name="Puginier C."/>
            <person name="Libourel C."/>
            <person name="Otte J."/>
            <person name="Skaloud P."/>
            <person name="Haon M."/>
            <person name="Grisel S."/>
            <person name="Petersen M."/>
            <person name="Berrin J.G."/>
            <person name="Delaux P.M."/>
            <person name="Dal Grande F."/>
            <person name="Keller J."/>
        </authorList>
    </citation>
    <scope>NUCLEOTIDE SEQUENCE [LARGE SCALE GENOMIC DNA]</scope>
    <source>
        <strain evidence="14 15">SAG 2145</strain>
    </source>
</reference>
<accession>A0AAW1Q9Y1</accession>
<keyword evidence="10" id="KW-0472">Membrane</keyword>
<comment type="pathway">
    <text evidence="2">Protein modification; protein glycosylation.</text>
</comment>
<dbReference type="Proteomes" id="UP001438707">
    <property type="component" value="Unassembled WGS sequence"/>
</dbReference>
<feature type="compositionally biased region" description="Basic and acidic residues" evidence="12">
    <location>
        <begin position="925"/>
        <end position="936"/>
    </location>
</feature>
<keyword evidence="6" id="KW-0812">Transmembrane</keyword>
<evidence type="ECO:0000256" key="9">
    <source>
        <dbReference type="ARBA" id="ARBA00023034"/>
    </source>
</evidence>
<dbReference type="PANTHER" id="PTHR11214:SF3">
    <property type="entry name" value="BETA-1,3-GALACTOSYLTRANSFERASE 6"/>
    <property type="match status" value="1"/>
</dbReference>
<keyword evidence="11" id="KW-0863">Zinc-finger</keyword>
<dbReference type="SUPFAM" id="SSF57850">
    <property type="entry name" value="RING/U-box"/>
    <property type="match status" value="1"/>
</dbReference>
<name>A0AAW1Q9Y1_9CHLO</name>
<feature type="region of interest" description="Disordered" evidence="12">
    <location>
        <begin position="702"/>
        <end position="756"/>
    </location>
</feature>